<evidence type="ECO:0000256" key="1">
    <source>
        <dbReference type="ARBA" id="ARBA00010541"/>
    </source>
</evidence>
<dbReference type="Gene3D" id="2.40.10.10">
    <property type="entry name" value="Trypsin-like serine proteases"/>
    <property type="match status" value="2"/>
</dbReference>
<feature type="region of interest" description="Disordered" evidence="4">
    <location>
        <begin position="1"/>
        <end position="70"/>
    </location>
</feature>
<evidence type="ECO:0000256" key="3">
    <source>
        <dbReference type="ARBA" id="ARBA00022801"/>
    </source>
</evidence>
<evidence type="ECO:0000256" key="5">
    <source>
        <dbReference type="SAM" id="Phobius"/>
    </source>
</evidence>
<feature type="compositionally biased region" description="Low complexity" evidence="4">
    <location>
        <begin position="129"/>
        <end position="152"/>
    </location>
</feature>
<dbReference type="SMART" id="SM00228">
    <property type="entry name" value="PDZ"/>
    <property type="match status" value="1"/>
</dbReference>
<dbReference type="PANTHER" id="PTHR43343">
    <property type="entry name" value="PEPTIDASE S12"/>
    <property type="match status" value="1"/>
</dbReference>
<keyword evidence="2" id="KW-0645">Protease</keyword>
<dbReference type="EMBL" id="JBCLVG010000001">
    <property type="protein sequence ID" value="MEN1945421.1"/>
    <property type="molecule type" value="Genomic_DNA"/>
</dbReference>
<keyword evidence="5" id="KW-0812">Transmembrane</keyword>
<comment type="caution">
    <text evidence="7">The sequence shown here is derived from an EMBL/GenBank/DDBJ whole genome shotgun (WGS) entry which is preliminary data.</text>
</comment>
<dbReference type="Pfam" id="PF13365">
    <property type="entry name" value="Trypsin_2"/>
    <property type="match status" value="1"/>
</dbReference>
<dbReference type="SUPFAM" id="SSF50156">
    <property type="entry name" value="PDZ domain-like"/>
    <property type="match status" value="1"/>
</dbReference>
<feature type="region of interest" description="Disordered" evidence="4">
    <location>
        <begin position="360"/>
        <end position="405"/>
    </location>
</feature>
<dbReference type="InterPro" id="IPR009003">
    <property type="entry name" value="Peptidase_S1_PA"/>
</dbReference>
<feature type="domain" description="PDZ" evidence="6">
    <location>
        <begin position="473"/>
        <end position="561"/>
    </location>
</feature>
<dbReference type="RefSeq" id="WP_342111509.1">
    <property type="nucleotide sequence ID" value="NZ_JBCAUN010000001.1"/>
</dbReference>
<evidence type="ECO:0000313" key="8">
    <source>
        <dbReference type="Proteomes" id="UP001425155"/>
    </source>
</evidence>
<dbReference type="InterPro" id="IPR043504">
    <property type="entry name" value="Peptidase_S1_PA_chymotrypsin"/>
</dbReference>
<feature type="compositionally biased region" description="Polar residues" evidence="4">
    <location>
        <begin position="15"/>
        <end position="27"/>
    </location>
</feature>
<keyword evidence="3" id="KW-0378">Hydrolase</keyword>
<evidence type="ECO:0000259" key="6">
    <source>
        <dbReference type="PROSITE" id="PS50106"/>
    </source>
</evidence>
<organism evidence="7 8">
    <name type="scientific">Leifsonia stereocauli</name>
    <dbReference type="NCBI Taxonomy" id="3134136"/>
    <lineage>
        <taxon>Bacteria</taxon>
        <taxon>Bacillati</taxon>
        <taxon>Actinomycetota</taxon>
        <taxon>Actinomycetes</taxon>
        <taxon>Micrococcales</taxon>
        <taxon>Microbacteriaceae</taxon>
        <taxon>Leifsonia</taxon>
    </lineage>
</organism>
<protein>
    <submittedName>
        <fullName evidence="7">Trypsin-like peptidase domain-containing protein</fullName>
    </submittedName>
</protein>
<feature type="compositionally biased region" description="Acidic residues" evidence="4">
    <location>
        <begin position="366"/>
        <end position="376"/>
    </location>
</feature>
<dbReference type="Proteomes" id="UP001425155">
    <property type="component" value="Unassembled WGS sequence"/>
</dbReference>
<dbReference type="Pfam" id="PF13180">
    <property type="entry name" value="PDZ_2"/>
    <property type="match status" value="1"/>
</dbReference>
<keyword evidence="8" id="KW-1185">Reference proteome</keyword>
<sequence>MTESNTTPDGAAEQVASNDAPEQTSPEAKTPTGPTEVIEPTVEHSAPAVSEPTTPDAATTPIAPAAPAAPAAPIVTPPAAAAPAAPAPVAPTPVAAAPAAAQHSGAHPQATDAFGQPVAPAATVYAPGTAPQPYAQQTQPTQPYVGVPAASGAPGGNGGAAGGTTATKRRATLPIVAALIAGALIGGASGVGVAAVLTSNDDTTQSSTSAEPQNVVVNNTDSVNEITAVAAKASPSVVTISVQSDAGAGTGSGIVLSKDGYVLTNTHVVTLDGSASDTQIQVQMSDGTLYAAKLVGTDPVSDLAVIKLTDASGLTPLEFADSSKLNVGDSAVAIGAPLGLAGTVTNGIVSALNRSIQVASSAAPDDSTEDQQDPNDENGQGGDSPFNFWNLPDDGSGQQQTQTQATSTISLPVIQTDAAINPGNSGGALLNSKGELIGVNVAIASAGATTEGSQSGSIGVGFAVPSNLAERVANEIIKDGAASHGLLGASVQDATSAEAGVVGALIKEVSSGGAAEKAGLESGDIVTEFNGVPISNATDLTAQVRYLAGDSKADLSYVRDGKSETATVTLGEYTAG</sequence>
<evidence type="ECO:0000256" key="2">
    <source>
        <dbReference type="ARBA" id="ARBA00022670"/>
    </source>
</evidence>
<dbReference type="InterPro" id="IPR001940">
    <property type="entry name" value="Peptidase_S1C"/>
</dbReference>
<name>A0ABU9W0A7_9MICO</name>
<dbReference type="PROSITE" id="PS50106">
    <property type="entry name" value="PDZ"/>
    <property type="match status" value="1"/>
</dbReference>
<dbReference type="PRINTS" id="PR00834">
    <property type="entry name" value="PROTEASES2C"/>
</dbReference>
<keyword evidence="5" id="KW-1133">Transmembrane helix</keyword>
<feature type="transmembrane region" description="Helical" evidence="5">
    <location>
        <begin position="175"/>
        <end position="197"/>
    </location>
</feature>
<dbReference type="Gene3D" id="2.30.42.10">
    <property type="match status" value="1"/>
</dbReference>
<reference evidence="7 8" key="1">
    <citation type="submission" date="2024-03" db="EMBL/GenBank/DDBJ databases">
        <title>YIM 134122 draft genome.</title>
        <authorList>
            <person name="Zuo S."/>
            <person name="Xiong L."/>
        </authorList>
    </citation>
    <scope>NUCLEOTIDE SEQUENCE [LARGE SCALE GENOMIC DNA]</scope>
    <source>
        <strain evidence="7 8">YIM 134122</strain>
    </source>
</reference>
<evidence type="ECO:0000256" key="4">
    <source>
        <dbReference type="SAM" id="MobiDB-lite"/>
    </source>
</evidence>
<accession>A0ABU9W0A7</accession>
<dbReference type="InterPro" id="IPR036034">
    <property type="entry name" value="PDZ_sf"/>
</dbReference>
<comment type="similarity">
    <text evidence="1">Belongs to the peptidase S1C family.</text>
</comment>
<dbReference type="InterPro" id="IPR001478">
    <property type="entry name" value="PDZ"/>
</dbReference>
<keyword evidence="5" id="KW-0472">Membrane</keyword>
<feature type="region of interest" description="Disordered" evidence="4">
    <location>
        <begin position="129"/>
        <end position="165"/>
    </location>
</feature>
<evidence type="ECO:0000313" key="7">
    <source>
        <dbReference type="EMBL" id="MEN1945421.1"/>
    </source>
</evidence>
<feature type="compositionally biased region" description="Low complexity" evidence="4">
    <location>
        <begin position="52"/>
        <end position="70"/>
    </location>
</feature>
<dbReference type="SUPFAM" id="SSF50494">
    <property type="entry name" value="Trypsin-like serine proteases"/>
    <property type="match status" value="1"/>
</dbReference>
<feature type="compositionally biased region" description="Gly residues" evidence="4">
    <location>
        <begin position="153"/>
        <end position="162"/>
    </location>
</feature>
<dbReference type="PANTHER" id="PTHR43343:SF3">
    <property type="entry name" value="PROTEASE DO-LIKE 8, CHLOROPLASTIC"/>
    <property type="match status" value="1"/>
</dbReference>
<proteinExistence type="inferred from homology"/>
<dbReference type="InterPro" id="IPR051201">
    <property type="entry name" value="Chloro_Bact_Ser_Proteases"/>
</dbReference>
<gene>
    <name evidence="7" type="ORF">WJX64_02570</name>
</gene>